<dbReference type="Pfam" id="PF00722">
    <property type="entry name" value="Glyco_hydro_16"/>
    <property type="match status" value="1"/>
</dbReference>
<dbReference type="KEGG" id="hir:HETIRDRAFT_148684"/>
<dbReference type="GO" id="GO:0031505">
    <property type="term" value="P:fungal-type cell wall organization"/>
    <property type="evidence" value="ECO:0007669"/>
    <property type="project" value="TreeGrafter"/>
</dbReference>
<dbReference type="OrthoDB" id="4781at2759"/>
<dbReference type="eggNOG" id="ENOG502QVQI">
    <property type="taxonomic scope" value="Eukaryota"/>
</dbReference>
<dbReference type="HOGENOM" id="CLU_040459_1_0_1"/>
<dbReference type="Gene3D" id="2.60.120.200">
    <property type="match status" value="1"/>
</dbReference>
<dbReference type="GO" id="GO:0016757">
    <property type="term" value="F:glycosyltransferase activity"/>
    <property type="evidence" value="ECO:0007669"/>
    <property type="project" value="TreeGrafter"/>
</dbReference>
<dbReference type="InterPro" id="IPR050546">
    <property type="entry name" value="Glycosyl_Hydrlase_16"/>
</dbReference>
<evidence type="ECO:0000256" key="2">
    <source>
        <dbReference type="ARBA" id="ARBA00022801"/>
    </source>
</evidence>
<feature type="domain" description="GH16" evidence="5">
    <location>
        <begin position="65"/>
        <end position="292"/>
    </location>
</feature>
<dbReference type="GO" id="GO:0004553">
    <property type="term" value="F:hydrolase activity, hydrolyzing O-glycosyl compounds"/>
    <property type="evidence" value="ECO:0007669"/>
    <property type="project" value="InterPro"/>
</dbReference>
<dbReference type="PANTHER" id="PTHR10963">
    <property type="entry name" value="GLYCOSYL HYDROLASE-RELATED"/>
    <property type="match status" value="1"/>
</dbReference>
<reference evidence="6 7" key="1">
    <citation type="journal article" date="2012" name="New Phytol.">
        <title>Insight into trade-off between wood decay and parasitism from the genome of a fungal forest pathogen.</title>
        <authorList>
            <person name="Olson A."/>
            <person name="Aerts A."/>
            <person name="Asiegbu F."/>
            <person name="Belbahri L."/>
            <person name="Bouzid O."/>
            <person name="Broberg A."/>
            <person name="Canback B."/>
            <person name="Coutinho P.M."/>
            <person name="Cullen D."/>
            <person name="Dalman K."/>
            <person name="Deflorio G."/>
            <person name="van Diepen L.T."/>
            <person name="Dunand C."/>
            <person name="Duplessis S."/>
            <person name="Durling M."/>
            <person name="Gonthier P."/>
            <person name="Grimwood J."/>
            <person name="Fossdal C.G."/>
            <person name="Hansson D."/>
            <person name="Henrissat B."/>
            <person name="Hietala A."/>
            <person name="Himmelstrand K."/>
            <person name="Hoffmeister D."/>
            <person name="Hogberg N."/>
            <person name="James T.Y."/>
            <person name="Karlsson M."/>
            <person name="Kohler A."/>
            <person name="Kues U."/>
            <person name="Lee Y.H."/>
            <person name="Lin Y.C."/>
            <person name="Lind M."/>
            <person name="Lindquist E."/>
            <person name="Lombard V."/>
            <person name="Lucas S."/>
            <person name="Lunden K."/>
            <person name="Morin E."/>
            <person name="Murat C."/>
            <person name="Park J."/>
            <person name="Raffaello T."/>
            <person name="Rouze P."/>
            <person name="Salamov A."/>
            <person name="Schmutz J."/>
            <person name="Solheim H."/>
            <person name="Stahlberg J."/>
            <person name="Velez H."/>
            <person name="de Vries R.P."/>
            <person name="Wiebenga A."/>
            <person name="Woodward S."/>
            <person name="Yakovlev I."/>
            <person name="Garbelotto M."/>
            <person name="Martin F."/>
            <person name="Grigoriev I.V."/>
            <person name="Stenlid J."/>
        </authorList>
    </citation>
    <scope>NUCLEOTIDE SEQUENCE [LARGE SCALE GENOMIC DNA]</scope>
    <source>
        <strain evidence="6 7">TC 32-1</strain>
    </source>
</reference>
<evidence type="ECO:0000256" key="4">
    <source>
        <dbReference type="SAM" id="SignalP"/>
    </source>
</evidence>
<organism evidence="6 7">
    <name type="scientific">Heterobasidion irregulare (strain TC 32-1)</name>
    <dbReference type="NCBI Taxonomy" id="747525"/>
    <lineage>
        <taxon>Eukaryota</taxon>
        <taxon>Fungi</taxon>
        <taxon>Dikarya</taxon>
        <taxon>Basidiomycota</taxon>
        <taxon>Agaricomycotina</taxon>
        <taxon>Agaricomycetes</taxon>
        <taxon>Russulales</taxon>
        <taxon>Bondarzewiaceae</taxon>
        <taxon>Heterobasidion</taxon>
        <taxon>Heterobasidion annosum species complex</taxon>
    </lineage>
</organism>
<dbReference type="InterPro" id="IPR000757">
    <property type="entry name" value="Beta-glucanase-like"/>
</dbReference>
<dbReference type="GO" id="GO:0005975">
    <property type="term" value="P:carbohydrate metabolic process"/>
    <property type="evidence" value="ECO:0007669"/>
    <property type="project" value="InterPro"/>
</dbReference>
<dbReference type="PROSITE" id="PS51762">
    <property type="entry name" value="GH16_2"/>
    <property type="match status" value="1"/>
</dbReference>
<dbReference type="STRING" id="747525.W4JWD5"/>
<evidence type="ECO:0000313" key="6">
    <source>
        <dbReference type="EMBL" id="ETW77852.1"/>
    </source>
</evidence>
<dbReference type="GeneID" id="20667290"/>
<accession>W4JWD5</accession>
<dbReference type="InterPro" id="IPR013320">
    <property type="entry name" value="ConA-like_dom_sf"/>
</dbReference>
<dbReference type="PROSITE" id="PS51257">
    <property type="entry name" value="PROKAR_LIPOPROTEIN"/>
    <property type="match status" value="1"/>
</dbReference>
<feature type="chain" id="PRO_5004845030" evidence="4">
    <location>
        <begin position="24"/>
        <end position="370"/>
    </location>
</feature>
<evidence type="ECO:0000259" key="5">
    <source>
        <dbReference type="PROSITE" id="PS51762"/>
    </source>
</evidence>
<sequence>MFRNRIFALLPVFIACSTTVVSAQGGQTCNITTPCSSSAPCCSSFGFCGAGDFCLGGCNPLSSHSLDSCRPDPICQSATHTFADNSRIYSNSSTFDGNATEYDWVVNSGNIMNTNSSGGELVLLLTETNGGTRISSTRYVHYGTITARLKTGRWNGVVTAFITMSDIKDEIDWEFPGSNITTGQTNFFWQAVIPSKTDGDTTTGLTDTFANYHDYTIDWQPDTLTFAIDNNTVRTIKKSDTIDGNGVAHYPSTPSSVQLSLWPAGINTSAPGTIEWSGGLINWNDPDYTSAGHFYAMVSSVTIKCADPTTPSSNITSYVYGANSSAMTPSVAFSNASTMVNGARSMSADPVFDGLRWLAIAAVLGVVGLF</sequence>
<dbReference type="AlphaFoldDB" id="W4JWD5"/>
<protein>
    <submittedName>
        <fullName evidence="6">Glycoside hydrolase family 16 protein</fullName>
    </submittedName>
</protein>
<feature type="signal peptide" evidence="4">
    <location>
        <begin position="1"/>
        <end position="23"/>
    </location>
</feature>
<dbReference type="PANTHER" id="PTHR10963:SF22">
    <property type="entry name" value="GLYCOSIDASE CRH2-RELATED"/>
    <property type="match status" value="1"/>
</dbReference>
<evidence type="ECO:0000313" key="7">
    <source>
        <dbReference type="Proteomes" id="UP000030671"/>
    </source>
</evidence>
<dbReference type="EMBL" id="KI925462">
    <property type="protein sequence ID" value="ETW77852.1"/>
    <property type="molecule type" value="Genomic_DNA"/>
</dbReference>
<dbReference type="RefSeq" id="XP_009549872.1">
    <property type="nucleotide sequence ID" value="XM_009551577.1"/>
</dbReference>
<keyword evidence="7" id="KW-1185">Reference proteome</keyword>
<keyword evidence="2 6" id="KW-0378">Hydrolase</keyword>
<keyword evidence="1 4" id="KW-0732">Signal</keyword>
<dbReference type="Proteomes" id="UP000030671">
    <property type="component" value="Unassembled WGS sequence"/>
</dbReference>
<dbReference type="InParanoid" id="W4JWD5"/>
<proteinExistence type="predicted"/>
<evidence type="ECO:0000256" key="1">
    <source>
        <dbReference type="ARBA" id="ARBA00022729"/>
    </source>
</evidence>
<evidence type="ECO:0000256" key="3">
    <source>
        <dbReference type="ARBA" id="ARBA00023295"/>
    </source>
</evidence>
<name>W4JWD5_HETIT</name>
<dbReference type="GO" id="GO:0009277">
    <property type="term" value="C:fungal-type cell wall"/>
    <property type="evidence" value="ECO:0007669"/>
    <property type="project" value="TreeGrafter"/>
</dbReference>
<keyword evidence="3" id="KW-0326">Glycosidase</keyword>
<dbReference type="SUPFAM" id="SSF49899">
    <property type="entry name" value="Concanavalin A-like lectins/glucanases"/>
    <property type="match status" value="1"/>
</dbReference>
<gene>
    <name evidence="6" type="ORF">HETIRDRAFT_148684</name>
</gene>